<feature type="transmembrane region" description="Helical" evidence="6">
    <location>
        <begin position="397"/>
        <end position="417"/>
    </location>
</feature>
<dbReference type="GO" id="GO:0000271">
    <property type="term" value="P:polysaccharide biosynthetic process"/>
    <property type="evidence" value="ECO:0007669"/>
    <property type="project" value="InterPro"/>
</dbReference>
<feature type="transmembrane region" description="Helical" evidence="6">
    <location>
        <begin position="163"/>
        <end position="182"/>
    </location>
</feature>
<feature type="transmembrane region" description="Helical" evidence="6">
    <location>
        <begin position="460"/>
        <end position="484"/>
    </location>
</feature>
<dbReference type="InterPro" id="IPR038731">
    <property type="entry name" value="RgtA/B/C-like"/>
</dbReference>
<evidence type="ECO:0008006" key="11">
    <source>
        <dbReference type="Google" id="ProtNLM"/>
    </source>
</evidence>
<dbReference type="GO" id="GO:0005886">
    <property type="term" value="C:plasma membrane"/>
    <property type="evidence" value="ECO:0007669"/>
    <property type="project" value="TreeGrafter"/>
</dbReference>
<proteinExistence type="inferred from homology"/>
<dbReference type="PANTHER" id="PTHR38459:SF1">
    <property type="entry name" value="PROPHAGE BACTOPRENOL-LINKED GLUCOSE TRANSLOCASE HOMOLOG"/>
    <property type="match status" value="1"/>
</dbReference>
<feature type="domain" description="Glycosyltransferase RgtA/B/C/D-like" evidence="8">
    <location>
        <begin position="265"/>
        <end position="374"/>
    </location>
</feature>
<comment type="similarity">
    <text evidence="2">Belongs to the GtrA family.</text>
</comment>
<accession>A0A2M6YBJ6</accession>
<evidence type="ECO:0000256" key="1">
    <source>
        <dbReference type="ARBA" id="ARBA00004141"/>
    </source>
</evidence>
<evidence type="ECO:0000259" key="8">
    <source>
        <dbReference type="Pfam" id="PF13231"/>
    </source>
</evidence>
<comment type="subcellular location">
    <subcellularLocation>
        <location evidence="1">Membrane</location>
        <topology evidence="1">Multi-pass membrane protein</topology>
    </subcellularLocation>
</comment>
<reference evidence="10" key="1">
    <citation type="submission" date="2017-09" db="EMBL/GenBank/DDBJ databases">
        <title>Depth-based differentiation of microbial function through sediment-hosted aquifers and enrichment of novel symbionts in the deep terrestrial subsurface.</title>
        <authorList>
            <person name="Probst A.J."/>
            <person name="Ladd B."/>
            <person name="Jarett J.K."/>
            <person name="Geller-Mcgrath D.E."/>
            <person name="Sieber C.M.K."/>
            <person name="Emerson J.B."/>
            <person name="Anantharaman K."/>
            <person name="Thomas B.C."/>
            <person name="Malmstrom R."/>
            <person name="Stieglmeier M."/>
            <person name="Klingl A."/>
            <person name="Woyke T."/>
            <person name="Ryan C.M."/>
            <person name="Banfield J.F."/>
        </authorList>
    </citation>
    <scope>NUCLEOTIDE SEQUENCE [LARGE SCALE GENOMIC DNA]</scope>
</reference>
<dbReference type="PANTHER" id="PTHR38459">
    <property type="entry name" value="PROPHAGE BACTOPRENOL-LINKED GLUCOSE TRANSLOCASE HOMOLOG"/>
    <property type="match status" value="1"/>
</dbReference>
<feature type="transmembrane region" description="Helical" evidence="6">
    <location>
        <begin position="355"/>
        <end position="377"/>
    </location>
</feature>
<comment type="caution">
    <text evidence="9">The sequence shown here is derived from an EMBL/GenBank/DDBJ whole genome shotgun (WGS) entry which is preliminary data.</text>
</comment>
<keyword evidence="3 6" id="KW-0812">Transmembrane</keyword>
<feature type="transmembrane region" description="Helical" evidence="6">
    <location>
        <begin position="119"/>
        <end position="142"/>
    </location>
</feature>
<evidence type="ECO:0000256" key="4">
    <source>
        <dbReference type="ARBA" id="ARBA00022989"/>
    </source>
</evidence>
<feature type="transmembrane region" description="Helical" evidence="6">
    <location>
        <begin position="41"/>
        <end position="63"/>
    </location>
</feature>
<evidence type="ECO:0000256" key="2">
    <source>
        <dbReference type="ARBA" id="ARBA00009399"/>
    </source>
</evidence>
<dbReference type="AlphaFoldDB" id="A0A2M6YBJ6"/>
<feature type="transmembrane region" description="Helical" evidence="6">
    <location>
        <begin position="554"/>
        <end position="574"/>
    </location>
</feature>
<keyword evidence="4 6" id="KW-1133">Transmembrane helix</keyword>
<name>A0A2M6YBJ6_9BACT</name>
<dbReference type="Pfam" id="PF13231">
    <property type="entry name" value="PMT_2"/>
    <property type="match status" value="1"/>
</dbReference>
<evidence type="ECO:0000259" key="7">
    <source>
        <dbReference type="Pfam" id="PF04138"/>
    </source>
</evidence>
<feature type="transmembrane region" description="Helical" evidence="6">
    <location>
        <begin position="12"/>
        <end position="35"/>
    </location>
</feature>
<evidence type="ECO:0000256" key="5">
    <source>
        <dbReference type="ARBA" id="ARBA00023136"/>
    </source>
</evidence>
<protein>
    <recommendedName>
        <fullName evidence="11">GtrA-like protein domain-containing protein</fullName>
    </recommendedName>
</protein>
<sequence length="585" mass="67210">MKSRSLLQFLKFAAVGVLNTLMDWAVFYLLIFFLIPNSPLSAKAISFTVAVINSFVLNSIWTFRDEFYSGIKDKNLKFYRLSNYFIRFILVSLVGFAVNFLTFRYIISNVPDAFANHSNIFGLIAASGAALVWNFIINKFWTYKKEENLPAEETEKKVRKFKFDLMAAGILTIALIISFLLISRDAPIVDETAHIPAGYTYVAYHDYRLNPEHPPLVKFLAGIPLQFLNVKGPALDSSWNDIRQWDAGWYFLFHSGNNPDLVTFWARLPMLLFILLLGTLLYKWASEEFGNKTGLFVLFLFAFTPDVLGHGHFVTTDVPATFGFVLGMYTFSKFLDKKNLKYLLLAGVGLGVAQLLKFSTFLLYPILLMLIIVKSVFDVELEKIKFWSRFWQYFKSYFWISLISFIVVWLVYIPMVWDTPPNVEKAVILSNLTSDPRIEIFRNFLGHFVNNPFSRAIGHYILGLMMVFGRVAGGNSTFIIDHFADKSISWFFPLAFLIKTPAMILILFFFSIIYLIVKKVKNVRQAWLLWAFGIPFVVYWAISVKGSLNIGTRHLLPTLPFLYLFIGLTMQRIIESKKLAANISI</sequence>
<keyword evidence="5 6" id="KW-0472">Membrane</keyword>
<feature type="non-terminal residue" evidence="9">
    <location>
        <position position="585"/>
    </location>
</feature>
<feature type="transmembrane region" description="Helical" evidence="6">
    <location>
        <begin position="294"/>
        <end position="312"/>
    </location>
</feature>
<feature type="domain" description="GtrA/DPMS transmembrane" evidence="7">
    <location>
        <begin position="11"/>
        <end position="124"/>
    </location>
</feature>
<evidence type="ECO:0000256" key="3">
    <source>
        <dbReference type="ARBA" id="ARBA00022692"/>
    </source>
</evidence>
<evidence type="ECO:0000256" key="6">
    <source>
        <dbReference type="SAM" id="Phobius"/>
    </source>
</evidence>
<dbReference type="Proteomes" id="UP000229896">
    <property type="component" value="Unassembled WGS sequence"/>
</dbReference>
<organism evidence="9 10">
    <name type="scientific">Candidatus Berkelbacteria bacterium CG08_land_8_20_14_0_20_39_8</name>
    <dbReference type="NCBI Taxonomy" id="1974511"/>
    <lineage>
        <taxon>Bacteria</taxon>
        <taxon>Candidatus Berkelbacteria</taxon>
    </lineage>
</organism>
<feature type="transmembrane region" description="Helical" evidence="6">
    <location>
        <begin position="84"/>
        <end position="107"/>
    </location>
</feature>
<feature type="transmembrane region" description="Helical" evidence="6">
    <location>
        <begin position="490"/>
        <end position="517"/>
    </location>
</feature>
<evidence type="ECO:0000313" key="9">
    <source>
        <dbReference type="EMBL" id="PIU24044.1"/>
    </source>
</evidence>
<feature type="transmembrane region" description="Helical" evidence="6">
    <location>
        <begin position="264"/>
        <end position="282"/>
    </location>
</feature>
<feature type="transmembrane region" description="Helical" evidence="6">
    <location>
        <begin position="526"/>
        <end position="542"/>
    </location>
</feature>
<dbReference type="EMBL" id="PEXI01000100">
    <property type="protein sequence ID" value="PIU24044.1"/>
    <property type="molecule type" value="Genomic_DNA"/>
</dbReference>
<gene>
    <name evidence="9" type="ORF">COT12_03195</name>
</gene>
<dbReference type="InterPro" id="IPR051401">
    <property type="entry name" value="GtrA_CellWall_Glycosyl"/>
</dbReference>
<dbReference type="Pfam" id="PF04138">
    <property type="entry name" value="GtrA_DPMS_TM"/>
    <property type="match status" value="1"/>
</dbReference>
<dbReference type="InterPro" id="IPR007267">
    <property type="entry name" value="GtrA_DPMS_TM"/>
</dbReference>
<evidence type="ECO:0000313" key="10">
    <source>
        <dbReference type="Proteomes" id="UP000229896"/>
    </source>
</evidence>